<organism evidence="6 7">
    <name type="scientific">Cloeon dipterum</name>
    <dbReference type="NCBI Taxonomy" id="197152"/>
    <lineage>
        <taxon>Eukaryota</taxon>
        <taxon>Metazoa</taxon>
        <taxon>Ecdysozoa</taxon>
        <taxon>Arthropoda</taxon>
        <taxon>Hexapoda</taxon>
        <taxon>Insecta</taxon>
        <taxon>Pterygota</taxon>
        <taxon>Palaeoptera</taxon>
        <taxon>Ephemeroptera</taxon>
        <taxon>Pisciforma</taxon>
        <taxon>Baetidae</taxon>
        <taxon>Cloeon</taxon>
    </lineage>
</organism>
<keyword evidence="2" id="KW-0378">Hydrolase</keyword>
<dbReference type="CDD" id="cd14514">
    <property type="entry name" value="DUSP14-like"/>
    <property type="match status" value="1"/>
</dbReference>
<evidence type="ECO:0000256" key="1">
    <source>
        <dbReference type="ARBA" id="ARBA00008601"/>
    </source>
</evidence>
<keyword evidence="7" id="KW-1185">Reference proteome</keyword>
<evidence type="ECO:0000313" key="7">
    <source>
        <dbReference type="Proteomes" id="UP000494165"/>
    </source>
</evidence>
<dbReference type="Gene3D" id="3.90.190.10">
    <property type="entry name" value="Protein tyrosine phosphatase superfamily"/>
    <property type="match status" value="1"/>
</dbReference>
<accession>A0A8S1D100</accession>
<feature type="domain" description="Tyrosine-protein phosphatase" evidence="4">
    <location>
        <begin position="42"/>
        <end position="182"/>
    </location>
</feature>
<dbReference type="SUPFAM" id="SSF52799">
    <property type="entry name" value="(Phosphotyrosine protein) phosphatases II"/>
    <property type="match status" value="1"/>
</dbReference>
<dbReference type="PROSITE" id="PS50054">
    <property type="entry name" value="TYR_PHOSPHATASE_DUAL"/>
    <property type="match status" value="1"/>
</dbReference>
<dbReference type="PROSITE" id="PS50056">
    <property type="entry name" value="TYR_PHOSPHATASE_2"/>
    <property type="match status" value="1"/>
</dbReference>
<dbReference type="GO" id="GO:0004721">
    <property type="term" value="F:phosphoprotein phosphatase activity"/>
    <property type="evidence" value="ECO:0007669"/>
    <property type="project" value="UniProtKB-KW"/>
</dbReference>
<dbReference type="InterPro" id="IPR020422">
    <property type="entry name" value="TYR_PHOSPHATASE_DUAL_dom"/>
</dbReference>
<dbReference type="SMART" id="SM00404">
    <property type="entry name" value="PTPc_motif"/>
    <property type="match status" value="1"/>
</dbReference>
<evidence type="ECO:0000256" key="2">
    <source>
        <dbReference type="ARBA" id="ARBA00022801"/>
    </source>
</evidence>
<dbReference type="InterPro" id="IPR000387">
    <property type="entry name" value="Tyr_Pase_dom"/>
</dbReference>
<keyword evidence="3" id="KW-0904">Protein phosphatase</keyword>
<evidence type="ECO:0000259" key="4">
    <source>
        <dbReference type="PROSITE" id="PS50054"/>
    </source>
</evidence>
<dbReference type="Pfam" id="PF00782">
    <property type="entry name" value="DSPc"/>
    <property type="match status" value="1"/>
</dbReference>
<dbReference type="PANTHER" id="PTHR45961:SF6">
    <property type="entry name" value="IP21249P"/>
    <property type="match status" value="1"/>
</dbReference>
<dbReference type="GO" id="GO:0005737">
    <property type="term" value="C:cytoplasm"/>
    <property type="evidence" value="ECO:0007669"/>
    <property type="project" value="TreeGrafter"/>
</dbReference>
<protein>
    <recommendedName>
        <fullName evidence="8">Protein-tyrosine-phosphatase</fullName>
    </recommendedName>
</protein>
<dbReference type="InterPro" id="IPR000340">
    <property type="entry name" value="Dual-sp_phosphatase_cat-dom"/>
</dbReference>
<dbReference type="AlphaFoldDB" id="A0A8S1D100"/>
<dbReference type="SMART" id="SM00195">
    <property type="entry name" value="DSPc"/>
    <property type="match status" value="1"/>
</dbReference>
<dbReference type="EMBL" id="CADEPI010000061">
    <property type="protein sequence ID" value="CAB3371413.1"/>
    <property type="molecule type" value="Genomic_DNA"/>
</dbReference>
<dbReference type="InterPro" id="IPR052103">
    <property type="entry name" value="Dual_spec_Phospatases"/>
</dbReference>
<proteinExistence type="inferred from homology"/>
<reference evidence="6 7" key="1">
    <citation type="submission" date="2020-04" db="EMBL/GenBank/DDBJ databases">
        <authorList>
            <person name="Alioto T."/>
            <person name="Alioto T."/>
            <person name="Gomez Garrido J."/>
        </authorList>
    </citation>
    <scope>NUCLEOTIDE SEQUENCE [LARGE SCALE GENOMIC DNA]</scope>
</reference>
<name>A0A8S1D100_9INSE</name>
<evidence type="ECO:0000259" key="5">
    <source>
        <dbReference type="PROSITE" id="PS50056"/>
    </source>
</evidence>
<dbReference type="PANTHER" id="PTHR45961">
    <property type="entry name" value="IP21249P"/>
    <property type="match status" value="1"/>
</dbReference>
<dbReference type="InterPro" id="IPR003595">
    <property type="entry name" value="Tyr_Pase_cat"/>
</dbReference>
<feature type="domain" description="Tyrosine specific protein phosphatases" evidence="5">
    <location>
        <begin position="106"/>
        <end position="163"/>
    </location>
</feature>
<comment type="caution">
    <text evidence="6">The sequence shown here is derived from an EMBL/GenBank/DDBJ whole genome shotgun (WGS) entry which is preliminary data.</text>
</comment>
<dbReference type="PROSITE" id="PS00383">
    <property type="entry name" value="TYR_PHOSPHATASE_1"/>
    <property type="match status" value="1"/>
</dbReference>
<dbReference type="InterPro" id="IPR029021">
    <property type="entry name" value="Prot-tyrosine_phosphatase-like"/>
</dbReference>
<dbReference type="OrthoDB" id="285418at2759"/>
<evidence type="ECO:0008006" key="8">
    <source>
        <dbReference type="Google" id="ProtNLM"/>
    </source>
</evidence>
<dbReference type="Proteomes" id="UP000494165">
    <property type="component" value="Unassembled WGS sequence"/>
</dbReference>
<dbReference type="InterPro" id="IPR016130">
    <property type="entry name" value="Tyr_Pase_AS"/>
</dbReference>
<comment type="similarity">
    <text evidence="1">Belongs to the protein-tyrosine phosphatase family. Non-receptor class dual specificity subfamily.</text>
</comment>
<sequence length="225" mass="25137">MKIILGNRIDNNIRDPLDAVEVQDDDKENGNLNKPSVVPNSAIAQVTPWMYLCGANAVRLQSLNALRVTCIVNATVELPLLPLDGIEVLRVGVVDSPGVDLSAYFDSIADKVEEVREKGGCVLVHCTAGVSRSASLCLAYLMKYQHMPLRKAFAHLRNVRPAVRPNSGFFRQLIDLELRLFGRESVSMVFNEAAGTQIPDVYEVDYQKMVWFQRNYRNVSLARNC</sequence>
<evidence type="ECO:0000313" key="6">
    <source>
        <dbReference type="EMBL" id="CAB3371413.1"/>
    </source>
</evidence>
<gene>
    <name evidence="6" type="ORF">CLODIP_2_CD04642</name>
</gene>
<evidence type="ECO:0000256" key="3">
    <source>
        <dbReference type="ARBA" id="ARBA00022912"/>
    </source>
</evidence>